<name>A0A167LWA9_PHYB8</name>
<keyword evidence="8" id="KW-0443">Lipid metabolism</keyword>
<feature type="transmembrane region" description="Helical" evidence="14">
    <location>
        <begin position="57"/>
        <end position="76"/>
    </location>
</feature>
<evidence type="ECO:0000256" key="12">
    <source>
        <dbReference type="ARBA" id="ARBA00023235"/>
    </source>
</evidence>
<evidence type="ECO:0000259" key="15">
    <source>
        <dbReference type="PROSITE" id="PS51751"/>
    </source>
</evidence>
<dbReference type="InterPro" id="IPR033118">
    <property type="entry name" value="EXPERA"/>
</dbReference>
<evidence type="ECO:0000256" key="5">
    <source>
        <dbReference type="ARBA" id="ARBA00022955"/>
    </source>
</evidence>
<dbReference type="AlphaFoldDB" id="A0A167LWA9"/>
<keyword evidence="4 13" id="KW-0812">Transmembrane</keyword>
<dbReference type="GO" id="GO:0000247">
    <property type="term" value="F:C-8 sterol isomerase activity"/>
    <property type="evidence" value="ECO:0007669"/>
    <property type="project" value="TreeGrafter"/>
</dbReference>
<evidence type="ECO:0000256" key="7">
    <source>
        <dbReference type="ARBA" id="ARBA00023011"/>
    </source>
</evidence>
<evidence type="ECO:0000256" key="1">
    <source>
        <dbReference type="ARBA" id="ARBA00004141"/>
    </source>
</evidence>
<dbReference type="InParanoid" id="A0A167LWA9"/>
<evidence type="ECO:0000256" key="14">
    <source>
        <dbReference type="SAM" id="Phobius"/>
    </source>
</evidence>
<keyword evidence="12" id="KW-0413">Isomerase</keyword>
<evidence type="ECO:0000256" key="11">
    <source>
        <dbReference type="ARBA" id="ARBA00023221"/>
    </source>
</evidence>
<evidence type="ECO:0000256" key="8">
    <source>
        <dbReference type="ARBA" id="ARBA00023098"/>
    </source>
</evidence>
<keyword evidence="9 13" id="KW-0472">Membrane</keyword>
<dbReference type="PANTHER" id="PTHR14207">
    <property type="entry name" value="STEROL ISOMERASE"/>
    <property type="match status" value="1"/>
</dbReference>
<keyword evidence="10" id="KW-1207">Sterol metabolism</keyword>
<keyword evidence="17" id="KW-1185">Reference proteome</keyword>
<dbReference type="Pfam" id="PF05241">
    <property type="entry name" value="EBP"/>
    <property type="match status" value="1"/>
</dbReference>
<dbReference type="InterPro" id="IPR007905">
    <property type="entry name" value="EBP"/>
</dbReference>
<sequence length="212" mass="24461">MIAHPYYPQNIFLPGYIPNTLSTPQLLMFATIVMSVFFTCAYTMVRNKVGGVDALRFIWFLLSGFLHCGFELYFILHHDTLANRTDIIAQLWKEYAHSDSRYLSSDPLVLSLETITVCILGPLCLVAALSIRSHHPSQYVWQLIISVAHMFSCSLYFVMDLPTGFHNCDPHPVYFWVYFVTFNAFWLVMPFLLVIQSYHKITYNAQNKPKAS</sequence>
<dbReference type="GO" id="GO:0005783">
    <property type="term" value="C:endoplasmic reticulum"/>
    <property type="evidence" value="ECO:0007669"/>
    <property type="project" value="TreeGrafter"/>
</dbReference>
<feature type="transmembrane region" description="Helical" evidence="14">
    <location>
        <begin position="139"/>
        <end position="158"/>
    </location>
</feature>
<feature type="transmembrane region" description="Helical" evidence="14">
    <location>
        <begin position="108"/>
        <end position="127"/>
    </location>
</feature>
<evidence type="ECO:0000313" key="17">
    <source>
        <dbReference type="Proteomes" id="UP000077315"/>
    </source>
</evidence>
<dbReference type="EMBL" id="KV440986">
    <property type="protein sequence ID" value="OAD71224.1"/>
    <property type="molecule type" value="Genomic_DNA"/>
</dbReference>
<organism evidence="16 17">
    <name type="scientific">Phycomyces blakesleeanus (strain ATCC 8743b / DSM 1359 / FGSC 10004 / NBRC 33097 / NRRL 1555)</name>
    <dbReference type="NCBI Taxonomy" id="763407"/>
    <lineage>
        <taxon>Eukaryota</taxon>
        <taxon>Fungi</taxon>
        <taxon>Fungi incertae sedis</taxon>
        <taxon>Mucoromycota</taxon>
        <taxon>Mucoromycotina</taxon>
        <taxon>Mucoromycetes</taxon>
        <taxon>Mucorales</taxon>
        <taxon>Phycomycetaceae</taxon>
        <taxon>Phycomyces</taxon>
    </lineage>
</organism>
<dbReference type="VEuPathDB" id="FungiDB:PHYBLDRAFT_134797"/>
<dbReference type="Proteomes" id="UP000077315">
    <property type="component" value="Unassembled WGS sequence"/>
</dbReference>
<keyword evidence="11" id="KW-0753">Steroid metabolism</keyword>
<feature type="domain" description="EXPERA" evidence="15">
    <location>
        <begin position="52"/>
        <end position="194"/>
    </location>
</feature>
<dbReference type="GeneID" id="28990580"/>
<comment type="similarity">
    <text evidence="2">Belongs to the EBP family.</text>
</comment>
<dbReference type="GO" id="GO:0004769">
    <property type="term" value="F:steroid Delta-isomerase activity"/>
    <property type="evidence" value="ECO:0007669"/>
    <property type="project" value="TreeGrafter"/>
</dbReference>
<protein>
    <recommendedName>
        <fullName evidence="15">EXPERA domain-containing protein</fullName>
    </recommendedName>
</protein>
<dbReference type="OrthoDB" id="58557at2759"/>
<evidence type="ECO:0000256" key="2">
    <source>
        <dbReference type="ARBA" id="ARBA00008337"/>
    </source>
</evidence>
<proteinExistence type="inferred from homology"/>
<accession>A0A167LWA9</accession>
<keyword evidence="3" id="KW-0444">Lipid biosynthesis</keyword>
<evidence type="ECO:0000256" key="3">
    <source>
        <dbReference type="ARBA" id="ARBA00022516"/>
    </source>
</evidence>
<feature type="transmembrane region" description="Helical" evidence="14">
    <location>
        <begin position="26"/>
        <end position="45"/>
    </location>
</feature>
<comment type="subcellular location">
    <subcellularLocation>
        <location evidence="1">Membrane</location>
        <topology evidence="1">Multi-pass membrane protein</topology>
    </subcellularLocation>
</comment>
<dbReference type="PROSITE" id="PS51751">
    <property type="entry name" value="EXPERA"/>
    <property type="match status" value="1"/>
</dbReference>
<dbReference type="PANTHER" id="PTHR14207:SF0">
    <property type="entry name" value="3-BETA-HYDROXYSTEROID-DELTA(8),DELTA(7)-ISOMERASE"/>
    <property type="match status" value="1"/>
</dbReference>
<dbReference type="STRING" id="763407.A0A167LWA9"/>
<evidence type="ECO:0000256" key="10">
    <source>
        <dbReference type="ARBA" id="ARBA00023166"/>
    </source>
</evidence>
<evidence type="ECO:0000256" key="13">
    <source>
        <dbReference type="PROSITE-ProRule" id="PRU01087"/>
    </source>
</evidence>
<reference evidence="17" key="1">
    <citation type="submission" date="2015-06" db="EMBL/GenBank/DDBJ databases">
        <title>Expansion of signal transduction pathways in fungi by whole-genome duplication.</title>
        <authorList>
            <consortium name="DOE Joint Genome Institute"/>
            <person name="Corrochano L.M."/>
            <person name="Kuo A."/>
            <person name="Marcet-Houben M."/>
            <person name="Polaino S."/>
            <person name="Salamov A."/>
            <person name="Villalobos J.M."/>
            <person name="Alvarez M.I."/>
            <person name="Avalos J."/>
            <person name="Benito E.P."/>
            <person name="Benoit I."/>
            <person name="Burger G."/>
            <person name="Camino L.P."/>
            <person name="Canovas D."/>
            <person name="Cerda-Olmedo E."/>
            <person name="Cheng J.-F."/>
            <person name="Dominguez A."/>
            <person name="Elias M."/>
            <person name="Eslava A.P."/>
            <person name="Glaser F."/>
            <person name="Grimwood J."/>
            <person name="Gutierrez G."/>
            <person name="Heitman J."/>
            <person name="Henrissat B."/>
            <person name="Iturriaga E.A."/>
            <person name="Lang B.F."/>
            <person name="Lavin J.L."/>
            <person name="Lee S."/>
            <person name="Li W."/>
            <person name="Lindquist E."/>
            <person name="Lopez-Garcia S."/>
            <person name="Luque E.M."/>
            <person name="Marcos A.T."/>
            <person name="Martin J."/>
            <person name="McCluskey K."/>
            <person name="Medina H.R."/>
            <person name="Miralles-Duran A."/>
            <person name="Miyazaki A."/>
            <person name="Munoz-Torres E."/>
            <person name="Oguiza J.A."/>
            <person name="Ohm R."/>
            <person name="Olmedo M."/>
            <person name="Orejas M."/>
            <person name="Ortiz-Castellanos L."/>
            <person name="Pisabarro A.G."/>
            <person name="Rodriguez-Romero J."/>
            <person name="Ruiz-Herrera J."/>
            <person name="Ruiz-Vazquez R."/>
            <person name="Sanz C."/>
            <person name="Schackwitz W."/>
            <person name="Schmutz J."/>
            <person name="Shahriari M."/>
            <person name="Shelest E."/>
            <person name="Silva-Franco F."/>
            <person name="Soanes D."/>
            <person name="Syed K."/>
            <person name="Tagua V.G."/>
            <person name="Talbot N.J."/>
            <person name="Thon M."/>
            <person name="De vries R.P."/>
            <person name="Wiebenga A."/>
            <person name="Yadav J.S."/>
            <person name="Braun E.L."/>
            <person name="Baker S."/>
            <person name="Garre V."/>
            <person name="Horwitz B."/>
            <person name="Torres-Martinez S."/>
            <person name="Idnurm A."/>
            <person name="Herrera-Estrella A."/>
            <person name="Gabaldon T."/>
            <person name="Grigoriev I.V."/>
        </authorList>
    </citation>
    <scope>NUCLEOTIDE SEQUENCE [LARGE SCALE GENOMIC DNA]</scope>
    <source>
        <strain evidence="17">NRRL 1555(-)</strain>
    </source>
</reference>
<dbReference type="GO" id="GO:0016126">
    <property type="term" value="P:sterol biosynthetic process"/>
    <property type="evidence" value="ECO:0007669"/>
    <property type="project" value="UniProtKB-KW"/>
</dbReference>
<evidence type="ECO:0000256" key="9">
    <source>
        <dbReference type="ARBA" id="ARBA00023136"/>
    </source>
</evidence>
<keyword evidence="7" id="KW-0756">Sterol biosynthesis</keyword>
<keyword evidence="6 13" id="KW-1133">Transmembrane helix</keyword>
<gene>
    <name evidence="16" type="ORF">PHYBLDRAFT_134797</name>
</gene>
<dbReference type="GO" id="GO:0047750">
    <property type="term" value="F:cholestenol delta-isomerase activity"/>
    <property type="evidence" value="ECO:0007669"/>
    <property type="project" value="InterPro"/>
</dbReference>
<dbReference type="RefSeq" id="XP_018289264.1">
    <property type="nucleotide sequence ID" value="XM_018429674.1"/>
</dbReference>
<keyword evidence="5" id="KW-0752">Steroid biosynthesis</keyword>
<evidence type="ECO:0000256" key="4">
    <source>
        <dbReference type="ARBA" id="ARBA00022692"/>
    </source>
</evidence>
<evidence type="ECO:0000256" key="6">
    <source>
        <dbReference type="ARBA" id="ARBA00022989"/>
    </source>
</evidence>
<dbReference type="GO" id="GO:0016020">
    <property type="term" value="C:membrane"/>
    <property type="evidence" value="ECO:0007669"/>
    <property type="project" value="UniProtKB-SubCell"/>
</dbReference>
<feature type="transmembrane region" description="Helical" evidence="14">
    <location>
        <begin position="173"/>
        <end position="195"/>
    </location>
</feature>
<evidence type="ECO:0000313" key="16">
    <source>
        <dbReference type="EMBL" id="OAD71224.1"/>
    </source>
</evidence>